<evidence type="ECO:0000313" key="12">
    <source>
        <dbReference type="Proteomes" id="UP000486351"/>
    </source>
</evidence>
<keyword evidence="6" id="KW-0904">Protein phosphatase</keyword>
<evidence type="ECO:0000313" key="11">
    <source>
        <dbReference type="EMBL" id="KAE9308544.1"/>
    </source>
</evidence>
<dbReference type="GO" id="GO:0051301">
    <property type="term" value="P:cell division"/>
    <property type="evidence" value="ECO:0007669"/>
    <property type="project" value="UniProtKB-KW"/>
</dbReference>
<dbReference type="PRINTS" id="PR00716">
    <property type="entry name" value="MPIPHPHTASE"/>
</dbReference>
<dbReference type="PANTHER" id="PTHR10828">
    <property type="entry name" value="M-PHASE INDUCER PHOSPHATASE DUAL SPECIFICITY PHOSPHATASE CDC25"/>
    <property type="match status" value="1"/>
</dbReference>
<keyword evidence="4" id="KW-0498">Mitosis</keyword>
<evidence type="ECO:0000256" key="4">
    <source>
        <dbReference type="ARBA" id="ARBA00022776"/>
    </source>
</evidence>
<dbReference type="InterPro" id="IPR000751">
    <property type="entry name" value="MPI_Phosphatase"/>
</dbReference>
<feature type="compositionally biased region" description="Polar residues" evidence="9">
    <location>
        <begin position="22"/>
        <end position="47"/>
    </location>
</feature>
<dbReference type="SMART" id="SM00450">
    <property type="entry name" value="RHOD"/>
    <property type="match status" value="1"/>
</dbReference>
<feature type="compositionally biased region" description="Basic residues" evidence="9">
    <location>
        <begin position="64"/>
        <end position="76"/>
    </location>
</feature>
<proteinExistence type="inferred from homology"/>
<dbReference type="PANTHER" id="PTHR10828:SF17">
    <property type="entry name" value="PROTEIN-TYROSINE-PHOSPHATASE"/>
    <property type="match status" value="1"/>
</dbReference>
<keyword evidence="3" id="KW-0132">Cell division</keyword>
<evidence type="ECO:0000256" key="6">
    <source>
        <dbReference type="ARBA" id="ARBA00022912"/>
    </source>
</evidence>
<accession>A0A6G0QZ80</accession>
<dbReference type="GO" id="GO:0000086">
    <property type="term" value="P:G2/M transition of mitotic cell cycle"/>
    <property type="evidence" value="ECO:0007669"/>
    <property type="project" value="TreeGrafter"/>
</dbReference>
<dbReference type="GO" id="GO:0010971">
    <property type="term" value="P:positive regulation of G2/M transition of mitotic cell cycle"/>
    <property type="evidence" value="ECO:0007669"/>
    <property type="project" value="TreeGrafter"/>
</dbReference>
<feature type="compositionally biased region" description="Polar residues" evidence="9">
    <location>
        <begin position="93"/>
        <end position="109"/>
    </location>
</feature>
<evidence type="ECO:0000256" key="1">
    <source>
        <dbReference type="ARBA" id="ARBA00011065"/>
    </source>
</evidence>
<evidence type="ECO:0000256" key="2">
    <source>
        <dbReference type="ARBA" id="ARBA00013064"/>
    </source>
</evidence>
<dbReference type="Gene3D" id="3.40.250.10">
    <property type="entry name" value="Rhodanese-like domain"/>
    <property type="match status" value="1"/>
</dbReference>
<protein>
    <recommendedName>
        <fullName evidence="2">protein-tyrosine-phosphatase</fullName>
        <ecNumber evidence="2">3.1.3.48</ecNumber>
    </recommendedName>
</protein>
<keyword evidence="7" id="KW-0131">Cell cycle</keyword>
<gene>
    <name evidence="11" type="ORF">PF008_g20933</name>
</gene>
<dbReference type="GO" id="GO:0004725">
    <property type="term" value="F:protein tyrosine phosphatase activity"/>
    <property type="evidence" value="ECO:0007669"/>
    <property type="project" value="UniProtKB-EC"/>
</dbReference>
<dbReference type="EC" id="3.1.3.48" evidence="2"/>
<comment type="catalytic activity">
    <reaction evidence="8">
        <text>O-phospho-L-tyrosyl-[protein] + H2O = L-tyrosyl-[protein] + phosphate</text>
        <dbReference type="Rhea" id="RHEA:10684"/>
        <dbReference type="Rhea" id="RHEA-COMP:10136"/>
        <dbReference type="Rhea" id="RHEA-COMP:20101"/>
        <dbReference type="ChEBI" id="CHEBI:15377"/>
        <dbReference type="ChEBI" id="CHEBI:43474"/>
        <dbReference type="ChEBI" id="CHEBI:46858"/>
        <dbReference type="ChEBI" id="CHEBI:61978"/>
        <dbReference type="EC" id="3.1.3.48"/>
    </reaction>
</comment>
<dbReference type="SUPFAM" id="SSF52821">
    <property type="entry name" value="Rhodanese/Cell cycle control phosphatase"/>
    <property type="match status" value="1"/>
</dbReference>
<comment type="similarity">
    <text evidence="1">Belongs to the MPI phosphatase family.</text>
</comment>
<dbReference type="EMBL" id="QXFY01001831">
    <property type="protein sequence ID" value="KAE9308544.1"/>
    <property type="molecule type" value="Genomic_DNA"/>
</dbReference>
<evidence type="ECO:0000256" key="8">
    <source>
        <dbReference type="ARBA" id="ARBA00051722"/>
    </source>
</evidence>
<sequence length="430" mass="48542">MADDEPSASQRRPQRSHLTPLLSEQLQLSTPPWISTSTRQNTAQETGKPSKAAATKRLPNRQNRQNRQKVRGKRTPRAIFDIEPDGGEGEISSEISQLSGDFRQPQSNCQDRKRAALELSPMSTLSHDKMDKKKSKRRLKQEQNSSSSMSFLLEDEQVEDVEVEAASAGAPTKEVPLKRAVSTHTISASSFSPAPMVPPRLLRHRASEQSISVMAASAPPPKPILPMVYSTRHPDLNVITPETVVKVLRGEYEGQLAGFELLDCRFPFEFEGGSLHGAMSMCDPDAMEAKLFESTGIETCTRTALIFFCEFSANRAPKMLRHVRNVDRRVHADSYPELYYPELYLIDGGYKNCFETLQLELCAPSAEYIRMDDERFAEACRREFAAWRRRWKPHKTVANCAANLEKGQRLHKDQDRSQLLHGVRSLFDVL</sequence>
<evidence type="ECO:0000256" key="3">
    <source>
        <dbReference type="ARBA" id="ARBA00022618"/>
    </source>
</evidence>
<dbReference type="InterPro" id="IPR001763">
    <property type="entry name" value="Rhodanese-like_dom"/>
</dbReference>
<dbReference type="Pfam" id="PF00581">
    <property type="entry name" value="Rhodanese"/>
    <property type="match status" value="1"/>
</dbReference>
<dbReference type="GO" id="GO:0005634">
    <property type="term" value="C:nucleus"/>
    <property type="evidence" value="ECO:0007669"/>
    <property type="project" value="TreeGrafter"/>
</dbReference>
<dbReference type="GO" id="GO:0110032">
    <property type="term" value="P:positive regulation of G2/MI transition of meiotic cell cycle"/>
    <property type="evidence" value="ECO:0007669"/>
    <property type="project" value="TreeGrafter"/>
</dbReference>
<reference evidence="11 12" key="1">
    <citation type="submission" date="2018-09" db="EMBL/GenBank/DDBJ databases">
        <title>Genomic investigation of the strawberry pathogen Phytophthora fragariae indicates pathogenicity is determined by transcriptional variation in three key races.</title>
        <authorList>
            <person name="Adams T.M."/>
            <person name="Armitage A.D."/>
            <person name="Sobczyk M.K."/>
            <person name="Bates H.J."/>
            <person name="Dunwell J.M."/>
            <person name="Nellist C.F."/>
            <person name="Harrison R.J."/>
        </authorList>
    </citation>
    <scope>NUCLEOTIDE SEQUENCE [LARGE SCALE GENOMIC DNA]</scope>
    <source>
        <strain evidence="11 12">NOV-77</strain>
    </source>
</reference>
<keyword evidence="5" id="KW-0378">Hydrolase</keyword>
<feature type="region of interest" description="Disordered" evidence="9">
    <location>
        <begin position="1"/>
        <end position="153"/>
    </location>
</feature>
<name>A0A6G0QZ80_9STRA</name>
<dbReference type="Proteomes" id="UP000486351">
    <property type="component" value="Unassembled WGS sequence"/>
</dbReference>
<dbReference type="AlphaFoldDB" id="A0A6G0QZ80"/>
<comment type="caution">
    <text evidence="11">The sequence shown here is derived from an EMBL/GenBank/DDBJ whole genome shotgun (WGS) entry which is preliminary data.</text>
</comment>
<dbReference type="PROSITE" id="PS50206">
    <property type="entry name" value="RHODANESE_3"/>
    <property type="match status" value="1"/>
</dbReference>
<feature type="domain" description="Rhodanese" evidence="10">
    <location>
        <begin position="255"/>
        <end position="363"/>
    </location>
</feature>
<evidence type="ECO:0000256" key="7">
    <source>
        <dbReference type="ARBA" id="ARBA00023306"/>
    </source>
</evidence>
<dbReference type="GO" id="GO:0005737">
    <property type="term" value="C:cytoplasm"/>
    <property type="evidence" value="ECO:0007669"/>
    <property type="project" value="TreeGrafter"/>
</dbReference>
<dbReference type="FunFam" id="3.40.250.10:FF:000021">
    <property type="entry name" value="M-phase inducer phosphatase cdc-25.2"/>
    <property type="match status" value="1"/>
</dbReference>
<organism evidence="11 12">
    <name type="scientific">Phytophthora fragariae</name>
    <dbReference type="NCBI Taxonomy" id="53985"/>
    <lineage>
        <taxon>Eukaryota</taxon>
        <taxon>Sar</taxon>
        <taxon>Stramenopiles</taxon>
        <taxon>Oomycota</taxon>
        <taxon>Peronosporomycetes</taxon>
        <taxon>Peronosporales</taxon>
        <taxon>Peronosporaceae</taxon>
        <taxon>Phytophthora</taxon>
    </lineage>
</organism>
<dbReference type="InterPro" id="IPR036873">
    <property type="entry name" value="Rhodanese-like_dom_sf"/>
</dbReference>
<evidence type="ECO:0000259" key="10">
    <source>
        <dbReference type="PROSITE" id="PS50206"/>
    </source>
</evidence>
<evidence type="ECO:0000256" key="9">
    <source>
        <dbReference type="SAM" id="MobiDB-lite"/>
    </source>
</evidence>
<evidence type="ECO:0000256" key="5">
    <source>
        <dbReference type="ARBA" id="ARBA00022801"/>
    </source>
</evidence>